<evidence type="ECO:0000259" key="3">
    <source>
        <dbReference type="Pfam" id="PF13407"/>
    </source>
</evidence>
<dbReference type="KEGG" id="lck:HN018_18180"/>
<dbReference type="Pfam" id="PF13407">
    <property type="entry name" value="Peripla_BP_4"/>
    <property type="match status" value="1"/>
</dbReference>
<accession>A0A6M8HU24</accession>
<dbReference type="InterPro" id="IPR050555">
    <property type="entry name" value="Bact_Solute-Bind_Prot2"/>
</dbReference>
<protein>
    <submittedName>
        <fullName evidence="4">Rhamnose ABC transporter substrate-binding protein</fullName>
    </submittedName>
</protein>
<proteinExistence type="inferred from homology"/>
<dbReference type="PANTHER" id="PTHR30036">
    <property type="entry name" value="D-XYLOSE-BINDING PERIPLASMIC PROTEIN"/>
    <property type="match status" value="1"/>
</dbReference>
<sequence>MYRRTLLAGLGAATAVSGAGLWRPAVAAAPLRIAIVAKSLGIGFFNAVHVGGDEAAKSIGGIEVIFTGPTNTAAENQIDVINALIAQHVDAIAISANDPDALVPACKRALQRGIKVVTYDSTVADGRLLYLADATDEQVGITCNKLASDACGGKGKVAIVSATVTSTNQNAWIAAMKKALPQTPGLDLIATVYGDDLSDKSYREATALLQKYPDLAVIIAPSTVGITASAKAVEDAGKTGKVFVTGLGLPSECAGAVAKGTIKSFAIWNPVDIGYAVVEISHALIKGTGAAGQSIDAGRLGKIAFDAQGNGTLGVPTIYDKSNIDAAAKLF</sequence>
<evidence type="ECO:0000313" key="4">
    <source>
        <dbReference type="EMBL" id="QKE91701.1"/>
    </source>
</evidence>
<dbReference type="InterPro" id="IPR006311">
    <property type="entry name" value="TAT_signal"/>
</dbReference>
<dbReference type="PANTHER" id="PTHR30036:SF8">
    <property type="entry name" value="ABC-TYPE SUGAR TRANSPORT SYSTEM PERIPLASMIC COMPONENT-LIKE PROTEIN"/>
    <property type="match status" value="1"/>
</dbReference>
<name>A0A6M8HU24_9PROT</name>
<evidence type="ECO:0000256" key="1">
    <source>
        <dbReference type="ARBA" id="ARBA00004418"/>
    </source>
</evidence>
<reference evidence="4 5" key="1">
    <citation type="journal article" date="2014" name="World J. Microbiol. Biotechnol.">
        <title>Biodiversity and physiological characteristics of Antarctic and Arctic lichens-associated bacteria.</title>
        <authorList>
            <person name="Lee Y.M."/>
            <person name="Kim E.H."/>
            <person name="Lee H.K."/>
            <person name="Hong S.G."/>
        </authorList>
    </citation>
    <scope>NUCLEOTIDE SEQUENCE [LARGE SCALE GENOMIC DNA]</scope>
    <source>
        <strain evidence="4 5">PAMC 26569</strain>
    </source>
</reference>
<dbReference type="PROSITE" id="PS51318">
    <property type="entry name" value="TAT"/>
    <property type="match status" value="1"/>
</dbReference>
<dbReference type="GO" id="GO:0015762">
    <property type="term" value="P:rhamnose transmembrane transport"/>
    <property type="evidence" value="ECO:0007669"/>
    <property type="project" value="InterPro"/>
</dbReference>
<keyword evidence="5" id="KW-1185">Reference proteome</keyword>
<dbReference type="EMBL" id="CP053708">
    <property type="protein sequence ID" value="QKE91701.1"/>
    <property type="molecule type" value="Genomic_DNA"/>
</dbReference>
<organism evidence="4 5">
    <name type="scientific">Lichenicola cladoniae</name>
    <dbReference type="NCBI Taxonomy" id="1484109"/>
    <lineage>
        <taxon>Bacteria</taxon>
        <taxon>Pseudomonadati</taxon>
        <taxon>Pseudomonadota</taxon>
        <taxon>Alphaproteobacteria</taxon>
        <taxon>Acetobacterales</taxon>
        <taxon>Acetobacteraceae</taxon>
        <taxon>Lichenicola</taxon>
    </lineage>
</organism>
<dbReference type="GO" id="GO:0030288">
    <property type="term" value="C:outer membrane-bounded periplasmic space"/>
    <property type="evidence" value="ECO:0007669"/>
    <property type="project" value="TreeGrafter"/>
</dbReference>
<dbReference type="Proteomes" id="UP000500767">
    <property type="component" value="Chromosome"/>
</dbReference>
<dbReference type="NCBIfam" id="TIGR02637">
    <property type="entry name" value="RhaS"/>
    <property type="match status" value="1"/>
</dbReference>
<dbReference type="Gene3D" id="3.40.50.2300">
    <property type="match status" value="2"/>
</dbReference>
<dbReference type="SUPFAM" id="SSF53822">
    <property type="entry name" value="Periplasmic binding protein-like I"/>
    <property type="match status" value="1"/>
</dbReference>
<evidence type="ECO:0000313" key="5">
    <source>
        <dbReference type="Proteomes" id="UP000500767"/>
    </source>
</evidence>
<evidence type="ECO:0000256" key="2">
    <source>
        <dbReference type="ARBA" id="ARBA00007639"/>
    </source>
</evidence>
<dbReference type="InterPro" id="IPR013459">
    <property type="entry name" value="RhaS"/>
</dbReference>
<dbReference type="InterPro" id="IPR025997">
    <property type="entry name" value="SBP_2_dom"/>
</dbReference>
<comment type="similarity">
    <text evidence="2">Belongs to the bacterial solute-binding protein 2 family.</text>
</comment>
<gene>
    <name evidence="4" type="primary">rhaS</name>
    <name evidence="4" type="ORF">HN018_18180</name>
</gene>
<dbReference type="AlphaFoldDB" id="A0A6M8HU24"/>
<dbReference type="GO" id="GO:0030246">
    <property type="term" value="F:carbohydrate binding"/>
    <property type="evidence" value="ECO:0007669"/>
    <property type="project" value="TreeGrafter"/>
</dbReference>
<dbReference type="InterPro" id="IPR028082">
    <property type="entry name" value="Peripla_BP_I"/>
</dbReference>
<dbReference type="RefSeq" id="WP_171835319.1">
    <property type="nucleotide sequence ID" value="NZ_CP053708.1"/>
</dbReference>
<comment type="subcellular location">
    <subcellularLocation>
        <location evidence="1">Periplasm</location>
    </subcellularLocation>
</comment>
<feature type="domain" description="Periplasmic binding protein" evidence="3">
    <location>
        <begin position="33"/>
        <end position="288"/>
    </location>
</feature>